<comment type="catalytic activity">
    <reaction evidence="1">
        <text>ATP + protein L-histidine = ADP + protein N-phospho-L-histidine.</text>
        <dbReference type="EC" id="2.7.13.3"/>
    </reaction>
</comment>
<dbReference type="Gene3D" id="3.30.565.10">
    <property type="entry name" value="Histidine kinase-like ATPase, C-terminal domain"/>
    <property type="match status" value="1"/>
</dbReference>
<dbReference type="PANTHER" id="PTHR43065">
    <property type="entry name" value="SENSOR HISTIDINE KINASE"/>
    <property type="match status" value="1"/>
</dbReference>
<keyword evidence="5" id="KW-1133">Transmembrane helix</keyword>
<evidence type="ECO:0000259" key="6">
    <source>
        <dbReference type="PROSITE" id="PS50109"/>
    </source>
</evidence>
<name>A0A3D8L5F8_9BACT</name>
<proteinExistence type="predicted"/>
<dbReference type="AlphaFoldDB" id="A0A3D8L5F8"/>
<dbReference type="SUPFAM" id="SSF47384">
    <property type="entry name" value="Homodimeric domain of signal transducing histidine kinase"/>
    <property type="match status" value="1"/>
</dbReference>
<dbReference type="Gene3D" id="1.10.287.130">
    <property type="match status" value="1"/>
</dbReference>
<dbReference type="SMART" id="SM00388">
    <property type="entry name" value="HisKA"/>
    <property type="match status" value="1"/>
</dbReference>
<evidence type="ECO:0000256" key="1">
    <source>
        <dbReference type="ARBA" id="ARBA00000085"/>
    </source>
</evidence>
<dbReference type="InterPro" id="IPR036890">
    <property type="entry name" value="HATPase_C_sf"/>
</dbReference>
<evidence type="ECO:0000313" key="8">
    <source>
        <dbReference type="Proteomes" id="UP000256708"/>
    </source>
</evidence>
<feature type="coiled-coil region" evidence="4">
    <location>
        <begin position="158"/>
        <end position="185"/>
    </location>
</feature>
<feature type="transmembrane region" description="Helical" evidence="5">
    <location>
        <begin position="55"/>
        <end position="71"/>
    </location>
</feature>
<evidence type="ECO:0000256" key="3">
    <source>
        <dbReference type="ARBA" id="ARBA00022553"/>
    </source>
</evidence>
<evidence type="ECO:0000313" key="7">
    <source>
        <dbReference type="EMBL" id="RDV12638.1"/>
    </source>
</evidence>
<dbReference type="Proteomes" id="UP000256708">
    <property type="component" value="Unassembled WGS sequence"/>
</dbReference>
<dbReference type="InterPro" id="IPR036097">
    <property type="entry name" value="HisK_dim/P_sf"/>
</dbReference>
<dbReference type="InterPro" id="IPR005467">
    <property type="entry name" value="His_kinase_dom"/>
</dbReference>
<sequence>MHFFSFLAGFLLIRRIKKPLQNSSLYIKWQSLFAFAGWAVIALFFVVSFFFSDEASVFLGSSLLLALLLYLEKELDFSEFKPYIQANYPLVFAGILNSFAELVMPDFYDNWEGYFNFAIVGSFIWIFARWANSRKQQQELNFVAERKAELELLVAKRTAELVQQKEALQEKVEELKVTQTQLIQQEKLASLGELTAGIAHEIQNPLNFVNNFSELSVELVDELNAGPLQKLPEAEKEHVREIIQDLTQNLQKIHHHGKRADSIVKGMLQHTRASTGQKEPTDINALAEEYFRLSYHGLRAKDKGFCAKLETHLNNNIPKLEVVPQDIGRVLLNLFNNAFYAVQQKMTSNILENYQPMVQVSTKWKGKTIELRIRDNGCGIPENIRHKILQPFFTTKPTGQGTGLGLSLSYDIITKGHNGEINIDSKEGAYTEFIIRLPIKNSR</sequence>
<dbReference type="CDD" id="cd00082">
    <property type="entry name" value="HisKA"/>
    <property type="match status" value="1"/>
</dbReference>
<keyword evidence="3" id="KW-0597">Phosphoprotein</keyword>
<keyword evidence="8" id="KW-1185">Reference proteome</keyword>
<gene>
    <name evidence="7" type="ORF">DXT99_22220</name>
</gene>
<dbReference type="SUPFAM" id="SSF55874">
    <property type="entry name" value="ATPase domain of HSP90 chaperone/DNA topoisomerase II/histidine kinase"/>
    <property type="match status" value="1"/>
</dbReference>
<evidence type="ECO:0000256" key="4">
    <source>
        <dbReference type="SAM" id="Coils"/>
    </source>
</evidence>
<dbReference type="OrthoDB" id="9806995at2"/>
<evidence type="ECO:0000256" key="2">
    <source>
        <dbReference type="ARBA" id="ARBA00012438"/>
    </source>
</evidence>
<dbReference type="EC" id="2.7.13.3" evidence="2"/>
<dbReference type="PROSITE" id="PS50109">
    <property type="entry name" value="HIS_KIN"/>
    <property type="match status" value="1"/>
</dbReference>
<dbReference type="GO" id="GO:0000155">
    <property type="term" value="F:phosphorelay sensor kinase activity"/>
    <property type="evidence" value="ECO:0007669"/>
    <property type="project" value="InterPro"/>
</dbReference>
<dbReference type="SMART" id="SM00387">
    <property type="entry name" value="HATPase_c"/>
    <property type="match status" value="1"/>
</dbReference>
<dbReference type="InterPro" id="IPR003594">
    <property type="entry name" value="HATPase_dom"/>
</dbReference>
<dbReference type="EMBL" id="QRGR01000032">
    <property type="protein sequence ID" value="RDV12638.1"/>
    <property type="molecule type" value="Genomic_DNA"/>
</dbReference>
<organism evidence="7 8">
    <name type="scientific">Pontibacter diazotrophicus</name>
    <dbReference type="NCBI Taxonomy" id="1400979"/>
    <lineage>
        <taxon>Bacteria</taxon>
        <taxon>Pseudomonadati</taxon>
        <taxon>Bacteroidota</taxon>
        <taxon>Cytophagia</taxon>
        <taxon>Cytophagales</taxon>
        <taxon>Hymenobacteraceae</taxon>
        <taxon>Pontibacter</taxon>
    </lineage>
</organism>
<dbReference type="PANTHER" id="PTHR43065:SF42">
    <property type="entry name" value="TWO-COMPONENT SENSOR PPRA"/>
    <property type="match status" value="1"/>
</dbReference>
<dbReference type="PRINTS" id="PR00344">
    <property type="entry name" value="BCTRLSENSOR"/>
</dbReference>
<protein>
    <recommendedName>
        <fullName evidence="2">histidine kinase</fullName>
        <ecNumber evidence="2">2.7.13.3</ecNumber>
    </recommendedName>
</protein>
<evidence type="ECO:0000256" key="5">
    <source>
        <dbReference type="SAM" id="Phobius"/>
    </source>
</evidence>
<feature type="transmembrane region" description="Helical" evidence="5">
    <location>
        <begin position="113"/>
        <end position="131"/>
    </location>
</feature>
<keyword evidence="5" id="KW-0472">Membrane</keyword>
<dbReference type="InterPro" id="IPR004358">
    <property type="entry name" value="Sig_transdc_His_kin-like_C"/>
</dbReference>
<reference evidence="8" key="1">
    <citation type="submission" date="2018-08" db="EMBL/GenBank/DDBJ databases">
        <authorList>
            <person name="Liu Z.-W."/>
            <person name="Du Z.-J."/>
        </authorList>
    </citation>
    <scope>NUCLEOTIDE SEQUENCE [LARGE SCALE GENOMIC DNA]</scope>
    <source>
        <strain evidence="8">H4X</strain>
    </source>
</reference>
<dbReference type="InterPro" id="IPR003661">
    <property type="entry name" value="HisK_dim/P_dom"/>
</dbReference>
<accession>A0A3D8L5F8</accession>
<keyword evidence="5" id="KW-0812">Transmembrane</keyword>
<comment type="caution">
    <text evidence="7">The sequence shown here is derived from an EMBL/GenBank/DDBJ whole genome shotgun (WGS) entry which is preliminary data.</text>
</comment>
<keyword evidence="4" id="KW-0175">Coiled coil</keyword>
<feature type="transmembrane region" description="Helical" evidence="5">
    <location>
        <begin position="31"/>
        <end position="50"/>
    </location>
</feature>
<dbReference type="Pfam" id="PF02518">
    <property type="entry name" value="HATPase_c"/>
    <property type="match status" value="1"/>
</dbReference>
<feature type="domain" description="Histidine kinase" evidence="6">
    <location>
        <begin position="197"/>
        <end position="441"/>
    </location>
</feature>